<protein>
    <submittedName>
        <fullName evidence="1">Uncharacterized protein</fullName>
    </submittedName>
</protein>
<proteinExistence type="predicted"/>
<evidence type="ECO:0000313" key="2">
    <source>
        <dbReference type="Proteomes" id="UP000254808"/>
    </source>
</evidence>
<sequence length="47" mass="5178">MRAVHSKKRIGGIGLQFAINRNCADISNTYNWGGPGYAGSPFVFYEL</sequence>
<reference evidence="1 2" key="1">
    <citation type="submission" date="2018-03" db="EMBL/GenBank/DDBJ databases">
        <title>Phenotypic and genomic properties of Cyclonatronum proteinivorum gen. nov., sp. nov., a haloalkaliphilic bacteroidete from soda lakes possessing Na+-translocating rhodopsin.</title>
        <authorList>
            <person name="Toshchakov S.V."/>
            <person name="Korzhenkov A."/>
            <person name="Samarov N.I."/>
            <person name="Kublanov I.V."/>
            <person name="Muntyan M.S."/>
            <person name="Sorokin D.Y."/>
        </authorList>
    </citation>
    <scope>NUCLEOTIDE SEQUENCE [LARGE SCALE GENOMIC DNA]</scope>
    <source>
        <strain evidence="1 2">Omega</strain>
    </source>
</reference>
<dbReference type="KEGG" id="cprv:CYPRO_3031"/>
<organism evidence="1 2">
    <name type="scientific">Cyclonatronum proteinivorum</name>
    <dbReference type="NCBI Taxonomy" id="1457365"/>
    <lineage>
        <taxon>Bacteria</taxon>
        <taxon>Pseudomonadati</taxon>
        <taxon>Balneolota</taxon>
        <taxon>Balneolia</taxon>
        <taxon>Balneolales</taxon>
        <taxon>Cyclonatronaceae</taxon>
        <taxon>Cyclonatronum</taxon>
    </lineage>
</organism>
<dbReference type="Proteomes" id="UP000254808">
    <property type="component" value="Chromosome"/>
</dbReference>
<dbReference type="AlphaFoldDB" id="A0A345UP66"/>
<dbReference type="EMBL" id="CP027806">
    <property type="protein sequence ID" value="AXJ02268.1"/>
    <property type="molecule type" value="Genomic_DNA"/>
</dbReference>
<gene>
    <name evidence="1" type="ORF">CYPRO_3031</name>
</gene>
<keyword evidence="2" id="KW-1185">Reference proteome</keyword>
<accession>A0A345UP66</accession>
<name>A0A345UP66_9BACT</name>
<evidence type="ECO:0000313" key="1">
    <source>
        <dbReference type="EMBL" id="AXJ02268.1"/>
    </source>
</evidence>